<reference evidence="1 2" key="1">
    <citation type="submission" date="2019-07" db="EMBL/GenBank/DDBJ databases">
        <title>Genomics analysis of Aphanomyces spp. identifies a new class of oomycete effector associated with host adaptation.</title>
        <authorList>
            <person name="Gaulin E."/>
        </authorList>
    </citation>
    <scope>NUCLEOTIDE SEQUENCE [LARGE SCALE GENOMIC DNA]</scope>
    <source>
        <strain evidence="1 2">ATCC 201684</strain>
    </source>
</reference>
<gene>
    <name evidence="1" type="ORF">Ae201684_005018</name>
</gene>
<name>A0A6G0XGR4_9STRA</name>
<dbReference type="AlphaFoldDB" id="A0A6G0XGR4"/>
<dbReference type="VEuPathDB" id="FungiDB:AeMF1_014362"/>
<comment type="caution">
    <text evidence="1">The sequence shown here is derived from an EMBL/GenBank/DDBJ whole genome shotgun (WGS) entry which is preliminary data.</text>
</comment>
<evidence type="ECO:0000313" key="1">
    <source>
        <dbReference type="EMBL" id="KAF0739452.1"/>
    </source>
</evidence>
<protein>
    <submittedName>
        <fullName evidence="1">Uncharacterized protein</fullName>
    </submittedName>
</protein>
<sequence>MDGTTHDEPNPALTTCEVDGKLENAAVDKELESEARTRLVLADRAQQIHFLAYQLECDVADLGLWTEARIIPHSWRLGIQRHVAPLLQRLVAHMAKLVEIESYLLPPFKPQLLKQYEVQLQVTEEFALFLFDCIQECKDRAIKAEQTVAAIMIQSHYRRILHERGFYTTKITLTRLQRGLIPGLFDGLKTETTMKVSADRIVLEYPKALDTSRLVAGKNGARMHSSNQ</sequence>
<keyword evidence="2" id="KW-1185">Reference proteome</keyword>
<dbReference type="Proteomes" id="UP000481153">
    <property type="component" value="Unassembled WGS sequence"/>
</dbReference>
<evidence type="ECO:0000313" key="2">
    <source>
        <dbReference type="Proteomes" id="UP000481153"/>
    </source>
</evidence>
<organism evidence="1 2">
    <name type="scientific">Aphanomyces euteiches</name>
    <dbReference type="NCBI Taxonomy" id="100861"/>
    <lineage>
        <taxon>Eukaryota</taxon>
        <taxon>Sar</taxon>
        <taxon>Stramenopiles</taxon>
        <taxon>Oomycota</taxon>
        <taxon>Saprolegniomycetes</taxon>
        <taxon>Saprolegniales</taxon>
        <taxon>Verrucalvaceae</taxon>
        <taxon>Aphanomyces</taxon>
    </lineage>
</organism>
<accession>A0A6G0XGR4</accession>
<proteinExistence type="predicted"/>
<dbReference type="EMBL" id="VJMJ01000064">
    <property type="protein sequence ID" value="KAF0739452.1"/>
    <property type="molecule type" value="Genomic_DNA"/>
</dbReference>